<organism evidence="2 3">
    <name type="scientific">Allochromatium palmeri</name>
    <dbReference type="NCBI Taxonomy" id="231048"/>
    <lineage>
        <taxon>Bacteria</taxon>
        <taxon>Pseudomonadati</taxon>
        <taxon>Pseudomonadota</taxon>
        <taxon>Gammaproteobacteria</taxon>
        <taxon>Chromatiales</taxon>
        <taxon>Chromatiaceae</taxon>
        <taxon>Allochromatium</taxon>
    </lineage>
</organism>
<comment type="caution">
    <text evidence="2">The sequence shown here is derived from an EMBL/GenBank/DDBJ whole genome shotgun (WGS) entry which is preliminary data.</text>
</comment>
<protein>
    <submittedName>
        <fullName evidence="2">Uncharacterized protein</fullName>
    </submittedName>
</protein>
<feature type="compositionally biased region" description="Gly residues" evidence="1">
    <location>
        <begin position="115"/>
        <end position="124"/>
    </location>
</feature>
<evidence type="ECO:0000313" key="2">
    <source>
        <dbReference type="EMBL" id="MTW20882.1"/>
    </source>
</evidence>
<proteinExistence type="predicted"/>
<feature type="region of interest" description="Disordered" evidence="1">
    <location>
        <begin position="101"/>
        <end position="133"/>
    </location>
</feature>
<dbReference type="AlphaFoldDB" id="A0A6N8E9C9"/>
<name>A0A6N8E9C9_9GAMM</name>
<dbReference type="OrthoDB" id="5771251at2"/>
<evidence type="ECO:0000313" key="3">
    <source>
        <dbReference type="Proteomes" id="UP000434044"/>
    </source>
</evidence>
<keyword evidence="3" id="KW-1185">Reference proteome</keyword>
<gene>
    <name evidence="2" type="ORF">GJ668_07185</name>
</gene>
<sequence>MAFQNIFRESRMANTIGYARNRLFAVLGFGLLTGCSGMQPTPMMPTYPAQIGGPSGVSMESDSLCRQQAYQAAEKVKQDNVNKEVAFTAIGTIAGAVIGNQIQSPGRYGPPRGPRGPGGPGGPGRPRTNDMAGAGALAGAATGAALSQGTLQNTQQVYDIYYNNCIERYRNYR</sequence>
<dbReference type="EMBL" id="WNKT01000011">
    <property type="protein sequence ID" value="MTW20882.1"/>
    <property type="molecule type" value="Genomic_DNA"/>
</dbReference>
<accession>A0A6N8E9C9</accession>
<dbReference type="Proteomes" id="UP000434044">
    <property type="component" value="Unassembled WGS sequence"/>
</dbReference>
<evidence type="ECO:0000256" key="1">
    <source>
        <dbReference type="SAM" id="MobiDB-lite"/>
    </source>
</evidence>
<reference evidence="2 3" key="1">
    <citation type="submission" date="2019-11" db="EMBL/GenBank/DDBJ databases">
        <title>Whole-genome sequence of the anaerobic purple sulfur bacterium Allochromatium palmeri DSM 15591.</title>
        <authorList>
            <person name="Kyndt J.A."/>
            <person name="Meyer T.E."/>
        </authorList>
    </citation>
    <scope>NUCLEOTIDE SEQUENCE [LARGE SCALE GENOMIC DNA]</scope>
    <source>
        <strain evidence="2 3">DSM 15591</strain>
    </source>
</reference>